<name>E6SVG2_BACT6</name>
<dbReference type="RefSeq" id="WP_013546088.1">
    <property type="nucleotide sequence ID" value="NC_014933.1"/>
</dbReference>
<sequence>MKKLITSFCFLSGLFCIPAVPLCAQVNEQLKADIIRTGYVSCWLMLVSEF</sequence>
<gene>
    <name evidence="2" type="ordered locus">Bache_0446</name>
</gene>
<dbReference type="AlphaFoldDB" id="E6SVG2"/>
<dbReference type="HOGENOM" id="CLU_3114786_0_0_10"/>
<keyword evidence="1" id="KW-0732">Signal</keyword>
<dbReference type="Proteomes" id="UP000008630">
    <property type="component" value="Chromosome"/>
</dbReference>
<proteinExistence type="predicted"/>
<dbReference type="STRING" id="693979.Bache_0446"/>
<feature type="chain" id="PRO_5003209361" evidence="1">
    <location>
        <begin position="25"/>
        <end position="50"/>
    </location>
</feature>
<protein>
    <submittedName>
        <fullName evidence="2">Uncharacterized protein</fullName>
    </submittedName>
</protein>
<reference evidence="2 3" key="2">
    <citation type="journal article" date="2011" name="Stand. Genomic Sci.">
        <title>Complete genome sequence of Bacteroides helcogenes type strain (P 36-108).</title>
        <authorList>
            <person name="Pati A."/>
            <person name="Gronow S."/>
            <person name="Zeytun A."/>
            <person name="Lapidus A."/>
            <person name="Nolan M."/>
            <person name="Hammon N."/>
            <person name="Deshpande S."/>
            <person name="Cheng J.F."/>
            <person name="Tapia R."/>
            <person name="Han C."/>
            <person name="Goodwin L."/>
            <person name="Pitluck S."/>
            <person name="Liolios K."/>
            <person name="Pagani I."/>
            <person name="Ivanova N."/>
            <person name="Mavromatis K."/>
            <person name="Chen A."/>
            <person name="Palaniappan K."/>
            <person name="Land M."/>
            <person name="Hauser L."/>
            <person name="Chang Y.J."/>
            <person name="Jeffries C.D."/>
            <person name="Detter J.C."/>
            <person name="Brambilla E."/>
            <person name="Rohde M."/>
            <person name="Goker M."/>
            <person name="Woyke T."/>
            <person name="Bristow J."/>
            <person name="Eisen J.A."/>
            <person name="Markowitz V."/>
            <person name="Hugenholtz P."/>
            <person name="Kyrpides N.C."/>
            <person name="Klenk H.P."/>
            <person name="Lucas S."/>
        </authorList>
    </citation>
    <scope>NUCLEOTIDE SEQUENCE [LARGE SCALE GENOMIC DNA]</scope>
    <source>
        <strain evidence="3">ATCC 35417 / DSM 20613 / JCM 6297 / CCUG 15421 / P 36-108</strain>
    </source>
</reference>
<organism evidence="2 3">
    <name type="scientific">Bacteroides helcogenes (strain ATCC 35417 / DSM 20613 / JCM 6297 / CCUG 15421 / P 36-108)</name>
    <dbReference type="NCBI Taxonomy" id="693979"/>
    <lineage>
        <taxon>Bacteria</taxon>
        <taxon>Pseudomonadati</taxon>
        <taxon>Bacteroidota</taxon>
        <taxon>Bacteroidia</taxon>
        <taxon>Bacteroidales</taxon>
        <taxon>Bacteroidaceae</taxon>
        <taxon>Bacteroides</taxon>
    </lineage>
</organism>
<dbReference type="KEGG" id="bhl:Bache_0446"/>
<dbReference type="EMBL" id="CP002352">
    <property type="protein sequence ID" value="ADV42472.1"/>
    <property type="molecule type" value="Genomic_DNA"/>
</dbReference>
<feature type="signal peptide" evidence="1">
    <location>
        <begin position="1"/>
        <end position="24"/>
    </location>
</feature>
<reference key="1">
    <citation type="submission" date="2010-11" db="EMBL/GenBank/DDBJ databases">
        <title>The complete genome of Bacteroides helcogenes P 36-108.</title>
        <authorList>
            <consortium name="US DOE Joint Genome Institute (JGI-PGF)"/>
            <person name="Lucas S."/>
            <person name="Copeland A."/>
            <person name="Lapidus A."/>
            <person name="Bruce D."/>
            <person name="Goodwin L."/>
            <person name="Pitluck S."/>
            <person name="Kyrpides N."/>
            <person name="Mavromatis K."/>
            <person name="Ivanova N."/>
            <person name="Zeytun A."/>
            <person name="Brettin T."/>
            <person name="Detter J.C."/>
            <person name="Tapia R."/>
            <person name="Han C."/>
            <person name="Land M."/>
            <person name="Hauser L."/>
            <person name="Markowitz V."/>
            <person name="Cheng J.-F."/>
            <person name="Hugenholtz P."/>
            <person name="Woyke T."/>
            <person name="Wu D."/>
            <person name="Gronow S."/>
            <person name="Wellnitz S."/>
            <person name="Brambilla E."/>
            <person name="Klenk H.-P."/>
            <person name="Eisen J.A."/>
        </authorList>
    </citation>
    <scope>NUCLEOTIDE SEQUENCE</scope>
    <source>
        <strain>P 36-108</strain>
    </source>
</reference>
<accession>E6SVG2</accession>
<evidence type="ECO:0000256" key="1">
    <source>
        <dbReference type="SAM" id="SignalP"/>
    </source>
</evidence>
<evidence type="ECO:0000313" key="3">
    <source>
        <dbReference type="Proteomes" id="UP000008630"/>
    </source>
</evidence>
<keyword evidence="3" id="KW-1185">Reference proteome</keyword>
<evidence type="ECO:0000313" key="2">
    <source>
        <dbReference type="EMBL" id="ADV42472.1"/>
    </source>
</evidence>